<accession>A0AAQ4ENN6</accession>
<protein>
    <submittedName>
        <fullName evidence="1">Uncharacterized protein</fullName>
    </submittedName>
</protein>
<comment type="caution">
    <text evidence="1">The sequence shown here is derived from an EMBL/GenBank/DDBJ whole genome shotgun (WGS) entry which is preliminary data.</text>
</comment>
<dbReference type="EMBL" id="JARKHS020013164">
    <property type="protein sequence ID" value="KAK8776271.1"/>
    <property type="molecule type" value="Genomic_DNA"/>
</dbReference>
<dbReference type="AlphaFoldDB" id="A0AAQ4ENN6"/>
<reference evidence="1 2" key="1">
    <citation type="journal article" date="2023" name="Arcadia Sci">
        <title>De novo assembly of a long-read Amblyomma americanum tick genome.</title>
        <authorList>
            <person name="Chou S."/>
            <person name="Poskanzer K.E."/>
            <person name="Rollins M."/>
            <person name="Thuy-Boun P.S."/>
        </authorList>
    </citation>
    <scope>NUCLEOTIDE SEQUENCE [LARGE SCALE GENOMIC DNA]</scope>
    <source>
        <strain evidence="1">F_SG_1</strain>
        <tissue evidence="1">Salivary glands</tissue>
    </source>
</reference>
<evidence type="ECO:0000313" key="2">
    <source>
        <dbReference type="Proteomes" id="UP001321473"/>
    </source>
</evidence>
<organism evidence="1 2">
    <name type="scientific">Amblyomma americanum</name>
    <name type="common">Lone star tick</name>
    <dbReference type="NCBI Taxonomy" id="6943"/>
    <lineage>
        <taxon>Eukaryota</taxon>
        <taxon>Metazoa</taxon>
        <taxon>Ecdysozoa</taxon>
        <taxon>Arthropoda</taxon>
        <taxon>Chelicerata</taxon>
        <taxon>Arachnida</taxon>
        <taxon>Acari</taxon>
        <taxon>Parasitiformes</taxon>
        <taxon>Ixodida</taxon>
        <taxon>Ixodoidea</taxon>
        <taxon>Ixodidae</taxon>
        <taxon>Amblyomminae</taxon>
        <taxon>Amblyomma</taxon>
    </lineage>
</organism>
<name>A0AAQ4ENN6_AMBAM</name>
<gene>
    <name evidence="1" type="ORF">V5799_030383</name>
</gene>
<evidence type="ECO:0000313" key="1">
    <source>
        <dbReference type="EMBL" id="KAK8776271.1"/>
    </source>
</evidence>
<dbReference type="Proteomes" id="UP001321473">
    <property type="component" value="Unassembled WGS sequence"/>
</dbReference>
<sequence length="288" mass="32389">MDSRNPRSLLRVSRVRRRVCSLQQLCRNILVATYTLPEWKVLAQRFSERARRRALIFSIVRFSGCAVDFCLQRHLSDSDHPSYWVTCTLDRKNYMAVSKATCLQVYIVVSVLRIFKLPPPTFSRDTHDSGEGLKVEPFDFFNVYLRRTDVVLNNGLLWNRHRFQVTSLPDSLWSLLLRPEDDFATAYAAVCNGGQAGPFCLAVVVAQLVVLSLNDDSTIAADSRAGPASAGEVRRMHGIELSPSPCSYTQQLFTTLSEMLRSPQPTLESVSDRTGAMYSSMAPVDARC</sequence>
<keyword evidence="2" id="KW-1185">Reference proteome</keyword>
<proteinExistence type="predicted"/>